<gene>
    <name evidence="4" type="ORF">E1163_08210</name>
</gene>
<name>A0ABW9RLU1_9BACT</name>
<sequence>MDVMLIDDDDDTVFLMDVLFSKSDAVDKYTIETNAIDALKKLLKKEQFPDCILVDIRMPEINGFEFVEKYEQKLGKLHPNTQIYILSSSARQSDEQKAMKYKSVKEFIVKPLTKKKLTEINESVLRNKYIRYD</sequence>
<evidence type="ECO:0000313" key="5">
    <source>
        <dbReference type="Proteomes" id="UP000798808"/>
    </source>
</evidence>
<dbReference type="SUPFAM" id="SSF52172">
    <property type="entry name" value="CheY-like"/>
    <property type="match status" value="1"/>
</dbReference>
<evidence type="ECO:0000259" key="3">
    <source>
        <dbReference type="PROSITE" id="PS50110"/>
    </source>
</evidence>
<dbReference type="Pfam" id="PF00072">
    <property type="entry name" value="Response_reg"/>
    <property type="match status" value="1"/>
</dbReference>
<proteinExistence type="predicted"/>
<dbReference type="InterPro" id="IPR001789">
    <property type="entry name" value="Sig_transdc_resp-reg_receiver"/>
</dbReference>
<evidence type="ECO:0000256" key="2">
    <source>
        <dbReference type="PROSITE-ProRule" id="PRU00169"/>
    </source>
</evidence>
<dbReference type="EMBL" id="SMLW01000466">
    <property type="protein sequence ID" value="MTI24921.1"/>
    <property type="molecule type" value="Genomic_DNA"/>
</dbReference>
<dbReference type="Proteomes" id="UP000798808">
    <property type="component" value="Unassembled WGS sequence"/>
</dbReference>
<protein>
    <submittedName>
        <fullName evidence="4">Response regulator</fullName>
    </submittedName>
</protein>
<evidence type="ECO:0000256" key="1">
    <source>
        <dbReference type="ARBA" id="ARBA00022553"/>
    </source>
</evidence>
<dbReference type="SMART" id="SM00448">
    <property type="entry name" value="REC"/>
    <property type="match status" value="1"/>
</dbReference>
<dbReference type="PANTHER" id="PTHR44591:SF3">
    <property type="entry name" value="RESPONSE REGULATORY DOMAIN-CONTAINING PROTEIN"/>
    <property type="match status" value="1"/>
</dbReference>
<reference evidence="4 5" key="1">
    <citation type="submission" date="2019-02" db="EMBL/GenBank/DDBJ databases">
        <authorList>
            <person name="Goldberg S.R."/>
            <person name="Haltli B.A."/>
            <person name="Correa H."/>
            <person name="Russell K.G."/>
        </authorList>
    </citation>
    <scope>NUCLEOTIDE SEQUENCE [LARGE SCALE GENOMIC DNA]</scope>
    <source>
        <strain evidence="4 5">JCM 16186</strain>
    </source>
</reference>
<dbReference type="InterPro" id="IPR011006">
    <property type="entry name" value="CheY-like_superfamily"/>
</dbReference>
<dbReference type="PROSITE" id="PS50110">
    <property type="entry name" value="RESPONSE_REGULATORY"/>
    <property type="match status" value="1"/>
</dbReference>
<evidence type="ECO:0000313" key="4">
    <source>
        <dbReference type="EMBL" id="MTI24921.1"/>
    </source>
</evidence>
<feature type="modified residue" description="4-aspartylphosphate" evidence="2">
    <location>
        <position position="55"/>
    </location>
</feature>
<keyword evidence="1 2" id="KW-0597">Phosphoprotein</keyword>
<dbReference type="InterPro" id="IPR050595">
    <property type="entry name" value="Bact_response_regulator"/>
</dbReference>
<keyword evidence="5" id="KW-1185">Reference proteome</keyword>
<feature type="domain" description="Response regulatory" evidence="3">
    <location>
        <begin position="2"/>
        <end position="125"/>
    </location>
</feature>
<dbReference type="Gene3D" id="3.40.50.2300">
    <property type="match status" value="1"/>
</dbReference>
<comment type="caution">
    <text evidence="4">The sequence shown here is derived from an EMBL/GenBank/DDBJ whole genome shotgun (WGS) entry which is preliminary data.</text>
</comment>
<organism evidence="4 5">
    <name type="scientific">Fulvivirga kasyanovii</name>
    <dbReference type="NCBI Taxonomy" id="396812"/>
    <lineage>
        <taxon>Bacteria</taxon>
        <taxon>Pseudomonadati</taxon>
        <taxon>Bacteroidota</taxon>
        <taxon>Cytophagia</taxon>
        <taxon>Cytophagales</taxon>
        <taxon>Fulvivirgaceae</taxon>
        <taxon>Fulvivirga</taxon>
    </lineage>
</organism>
<accession>A0ABW9RLU1</accession>
<dbReference type="PANTHER" id="PTHR44591">
    <property type="entry name" value="STRESS RESPONSE REGULATOR PROTEIN 1"/>
    <property type="match status" value="1"/>
</dbReference>